<proteinExistence type="inferred from homology"/>
<reference evidence="8" key="1">
    <citation type="journal article" date="2018" name="Nat. Plants">
        <title>Whole-genome landscape of Medicago truncatula symbiotic genes.</title>
        <authorList>
            <person name="Pecrix Y."/>
            <person name="Gamas P."/>
            <person name="Carrere S."/>
        </authorList>
    </citation>
    <scope>NUCLEOTIDE SEQUENCE</scope>
    <source>
        <tissue evidence="8">Leaves</tissue>
    </source>
</reference>
<dbReference type="Pfam" id="PF14226">
    <property type="entry name" value="DIOX_N"/>
    <property type="match status" value="1"/>
</dbReference>
<dbReference type="InterPro" id="IPR005123">
    <property type="entry name" value="Oxoglu/Fe-dep_dioxygenase_dom"/>
</dbReference>
<keyword evidence="4 6" id="KW-0560">Oxidoreductase</keyword>
<dbReference type="InterPro" id="IPR026992">
    <property type="entry name" value="DIOX_N"/>
</dbReference>
<comment type="similarity">
    <text evidence="2 6">Belongs to the iron/ascorbate-dependent oxidoreductase family.</text>
</comment>
<evidence type="ECO:0000256" key="4">
    <source>
        <dbReference type="ARBA" id="ARBA00023002"/>
    </source>
</evidence>
<evidence type="ECO:0000313" key="8">
    <source>
        <dbReference type="EMBL" id="RHN78624.1"/>
    </source>
</evidence>
<dbReference type="PANTHER" id="PTHR10209:SF871">
    <property type="entry name" value="AMINOCYCLOPROPANECARBOXYLATE OXIDASE"/>
    <property type="match status" value="1"/>
</dbReference>
<protein>
    <submittedName>
        <fullName evidence="8">Putative deacetoxyvindoline 4-hydroxylase</fullName>
        <ecNumber evidence="8">1.14.11.20</ecNumber>
    </submittedName>
</protein>
<dbReference type="PROSITE" id="PS51471">
    <property type="entry name" value="FE2OG_OXY"/>
    <property type="match status" value="1"/>
</dbReference>
<evidence type="ECO:0000259" key="7">
    <source>
        <dbReference type="PROSITE" id="PS51471"/>
    </source>
</evidence>
<gene>
    <name evidence="8" type="ORF">MtrunA17_Chr1g0167961</name>
</gene>
<dbReference type="Gene3D" id="2.60.120.330">
    <property type="entry name" value="B-lactam Antibiotic, Isopenicillin N Synthase, Chain"/>
    <property type="match status" value="1"/>
</dbReference>
<evidence type="ECO:0000256" key="6">
    <source>
        <dbReference type="RuleBase" id="RU003682"/>
    </source>
</evidence>
<feature type="domain" description="Fe2OG dioxygenase" evidence="7">
    <location>
        <begin position="221"/>
        <end position="324"/>
    </location>
</feature>
<accession>A0A396JN50</accession>
<dbReference type="Gramene" id="rna2251">
    <property type="protein sequence ID" value="RHN78624.1"/>
    <property type="gene ID" value="gene2251"/>
</dbReference>
<dbReference type="SUPFAM" id="SSF51197">
    <property type="entry name" value="Clavaminate synthase-like"/>
    <property type="match status" value="1"/>
</dbReference>
<evidence type="ECO:0000256" key="1">
    <source>
        <dbReference type="ARBA" id="ARBA00001962"/>
    </source>
</evidence>
<comment type="caution">
    <text evidence="8">The sequence shown here is derived from an EMBL/GenBank/DDBJ whole genome shotgun (WGS) entry which is preliminary data.</text>
</comment>
<evidence type="ECO:0000256" key="3">
    <source>
        <dbReference type="ARBA" id="ARBA00022723"/>
    </source>
</evidence>
<dbReference type="Proteomes" id="UP000265566">
    <property type="component" value="Chromosome 1"/>
</dbReference>
<evidence type="ECO:0000256" key="5">
    <source>
        <dbReference type="ARBA" id="ARBA00023004"/>
    </source>
</evidence>
<dbReference type="FunFam" id="2.60.120.330:FF:000005">
    <property type="entry name" value="1-aminocyclopropane-1-carboxylate oxidase homolog 1"/>
    <property type="match status" value="1"/>
</dbReference>
<dbReference type="EC" id="1.14.11.20" evidence="8"/>
<dbReference type="GO" id="GO:0050590">
    <property type="term" value="F:desacetoxyvindoline 4-hydroxylase activity"/>
    <property type="evidence" value="ECO:0007669"/>
    <property type="project" value="UniProtKB-EC"/>
</dbReference>
<name>A0A396JN50_MEDTR</name>
<dbReference type="InterPro" id="IPR027443">
    <property type="entry name" value="IPNS-like_sf"/>
</dbReference>
<sequence length="372" mass="42001">MIIPSHLLRVIQSKRMEDLERIKELKDFDETKLGVKGLVDAGITKIPHIFYHLPDKIKKASESGDTTTIPVIDLANILEDPCACKRVVESVRDASETFGFFQIVNHGIPVSTLNEMKDGVVRFFEQDSEVKKKYYTRERKPFVYNSNYNLLHTSDPITWKDTFLCNLAPNPPKPEDLPAICRNILLEYLNHVMKVGTLLFELLSEALGLNPTYLIDIGCAEGLSAFGHYYPSCPEPELTLGTVKHVDIDFITVLLQDHIGGLQVLHKDMWVDVPTIPEALVVNIGDFLQFISNDKFKSAQHRVLSNLVGPRVSIACFFSTRHHPTTRIYGPIKELLSEDNPAKYRETSISDLHVHCTQKCSSGTSPLPHIRI</sequence>
<keyword evidence="5 6" id="KW-0408">Iron</keyword>
<keyword evidence="3 6" id="KW-0479">Metal-binding</keyword>
<dbReference type="PANTHER" id="PTHR10209">
    <property type="entry name" value="OXIDOREDUCTASE, 2OG-FE II OXYGENASE FAMILY PROTEIN"/>
    <property type="match status" value="1"/>
</dbReference>
<dbReference type="AlphaFoldDB" id="A0A396JN50"/>
<dbReference type="InterPro" id="IPR044861">
    <property type="entry name" value="IPNS-like_FE2OG_OXY"/>
</dbReference>
<dbReference type="Pfam" id="PF03171">
    <property type="entry name" value="2OG-FeII_Oxy"/>
    <property type="match status" value="1"/>
</dbReference>
<dbReference type="GO" id="GO:0046872">
    <property type="term" value="F:metal ion binding"/>
    <property type="evidence" value="ECO:0007669"/>
    <property type="project" value="UniProtKB-KW"/>
</dbReference>
<evidence type="ECO:0000256" key="2">
    <source>
        <dbReference type="ARBA" id="ARBA00008056"/>
    </source>
</evidence>
<organism evidence="8">
    <name type="scientific">Medicago truncatula</name>
    <name type="common">Barrel medic</name>
    <name type="synonym">Medicago tribuloides</name>
    <dbReference type="NCBI Taxonomy" id="3880"/>
    <lineage>
        <taxon>Eukaryota</taxon>
        <taxon>Viridiplantae</taxon>
        <taxon>Streptophyta</taxon>
        <taxon>Embryophyta</taxon>
        <taxon>Tracheophyta</taxon>
        <taxon>Spermatophyta</taxon>
        <taxon>Magnoliopsida</taxon>
        <taxon>eudicotyledons</taxon>
        <taxon>Gunneridae</taxon>
        <taxon>Pentapetalae</taxon>
        <taxon>rosids</taxon>
        <taxon>fabids</taxon>
        <taxon>Fabales</taxon>
        <taxon>Fabaceae</taxon>
        <taxon>Papilionoideae</taxon>
        <taxon>50 kb inversion clade</taxon>
        <taxon>NPAAA clade</taxon>
        <taxon>Hologalegina</taxon>
        <taxon>IRL clade</taxon>
        <taxon>Trifolieae</taxon>
        <taxon>Medicago</taxon>
    </lineage>
</organism>
<comment type="cofactor">
    <cofactor evidence="1">
        <name>Fe cation</name>
        <dbReference type="ChEBI" id="CHEBI:24875"/>
    </cofactor>
</comment>
<dbReference type="EMBL" id="PSQE01000001">
    <property type="protein sequence ID" value="RHN78624.1"/>
    <property type="molecule type" value="Genomic_DNA"/>
</dbReference>